<sequence>MGLFSVNTYFLKCYSAAGHRLLVLVLFVSKGLVFLGFFNTSFGYFFSVVW</sequence>
<proteinExistence type="predicted"/>
<reference evidence="2 3" key="1">
    <citation type="submission" date="2021-12" db="EMBL/GenBank/DDBJ databases">
        <title>Genome sequencing of bacteria with rrn-lacking chromosome and rrn-plasmid.</title>
        <authorList>
            <person name="Anda M."/>
            <person name="Iwasaki W."/>
        </authorList>
    </citation>
    <scope>NUCLEOTIDE SEQUENCE [LARGE SCALE GENOMIC DNA]</scope>
    <source>
        <strain evidence="2 3">NBRC 15940</strain>
    </source>
</reference>
<keyword evidence="3" id="KW-1185">Reference proteome</keyword>
<keyword evidence="1" id="KW-1133">Transmembrane helix</keyword>
<organism evidence="2 3">
    <name type="scientific">Persicobacter diffluens</name>
    <dbReference type="NCBI Taxonomy" id="981"/>
    <lineage>
        <taxon>Bacteria</taxon>
        <taxon>Pseudomonadati</taxon>
        <taxon>Bacteroidota</taxon>
        <taxon>Cytophagia</taxon>
        <taxon>Cytophagales</taxon>
        <taxon>Persicobacteraceae</taxon>
        <taxon>Persicobacter</taxon>
    </lineage>
</organism>
<dbReference type="EMBL" id="BQKE01000002">
    <property type="protein sequence ID" value="GJM62574.1"/>
    <property type="molecule type" value="Genomic_DNA"/>
</dbReference>
<dbReference type="AlphaFoldDB" id="A0AAN5AKV8"/>
<keyword evidence="1" id="KW-0472">Membrane</keyword>
<evidence type="ECO:0000313" key="3">
    <source>
        <dbReference type="Proteomes" id="UP001310022"/>
    </source>
</evidence>
<evidence type="ECO:0000313" key="2">
    <source>
        <dbReference type="EMBL" id="GJM62574.1"/>
    </source>
</evidence>
<evidence type="ECO:0000256" key="1">
    <source>
        <dbReference type="SAM" id="Phobius"/>
    </source>
</evidence>
<comment type="caution">
    <text evidence="2">The sequence shown here is derived from an EMBL/GenBank/DDBJ whole genome shotgun (WGS) entry which is preliminary data.</text>
</comment>
<feature type="transmembrane region" description="Helical" evidence="1">
    <location>
        <begin position="21"/>
        <end position="46"/>
    </location>
</feature>
<keyword evidence="1" id="KW-0812">Transmembrane</keyword>
<gene>
    <name evidence="2" type="ORF">PEDI_31260</name>
</gene>
<protein>
    <submittedName>
        <fullName evidence="2">Uncharacterized protein</fullName>
    </submittedName>
</protein>
<accession>A0AAN5AKV8</accession>
<name>A0AAN5AKV8_9BACT</name>
<dbReference type="Proteomes" id="UP001310022">
    <property type="component" value="Unassembled WGS sequence"/>
</dbReference>